<evidence type="ECO:0000313" key="3">
    <source>
        <dbReference type="EMBL" id="RTQ98929.1"/>
    </source>
</evidence>
<dbReference type="RefSeq" id="WP_126486697.1">
    <property type="nucleotide sequence ID" value="NZ_RXNS01000022.1"/>
</dbReference>
<comment type="caution">
    <text evidence="3">The sequence shown here is derived from an EMBL/GenBank/DDBJ whole genome shotgun (WGS) entry which is preliminary data.</text>
</comment>
<feature type="signal peptide" evidence="2">
    <location>
        <begin position="1"/>
        <end position="23"/>
    </location>
</feature>
<evidence type="ECO:0000313" key="4">
    <source>
        <dbReference type="Proteomes" id="UP000267400"/>
    </source>
</evidence>
<dbReference type="AlphaFoldDB" id="A0A431UYX0"/>
<feature type="chain" id="PRO_5019097850" description="Secreted protein" evidence="2">
    <location>
        <begin position="24"/>
        <end position="115"/>
    </location>
</feature>
<accession>A0A431UYX0</accession>
<evidence type="ECO:0000256" key="1">
    <source>
        <dbReference type="SAM" id="MobiDB-lite"/>
    </source>
</evidence>
<feature type="compositionally biased region" description="Basic residues" evidence="1">
    <location>
        <begin position="76"/>
        <end position="95"/>
    </location>
</feature>
<evidence type="ECO:0000256" key="2">
    <source>
        <dbReference type="SAM" id="SignalP"/>
    </source>
</evidence>
<feature type="region of interest" description="Disordered" evidence="1">
    <location>
        <begin position="76"/>
        <end position="96"/>
    </location>
</feature>
<keyword evidence="4" id="KW-1185">Reference proteome</keyword>
<sequence length="115" mass="13485">MNRHLLAACLAALILALCLPAMADRGHHSPGRFGSDFHHPARFGQSAHQQRHHPAALRYGHRSHRVERQVFFVTPRHRHKRHRHFRHRHGGHRHHSDIPLVTVDDFPLLRIRVNH</sequence>
<gene>
    <name evidence="3" type="ORF">EKG36_18505</name>
</gene>
<organism evidence="3 4">
    <name type="scientific">Halomonas nitroreducens</name>
    <dbReference type="NCBI Taxonomy" id="447425"/>
    <lineage>
        <taxon>Bacteria</taxon>
        <taxon>Pseudomonadati</taxon>
        <taxon>Pseudomonadota</taxon>
        <taxon>Gammaproteobacteria</taxon>
        <taxon>Oceanospirillales</taxon>
        <taxon>Halomonadaceae</taxon>
        <taxon>Halomonas</taxon>
    </lineage>
</organism>
<reference evidence="3 4" key="1">
    <citation type="submission" date="2018-12" db="EMBL/GenBank/DDBJ databases">
        <authorList>
            <person name="Yu L."/>
        </authorList>
    </citation>
    <scope>NUCLEOTIDE SEQUENCE [LARGE SCALE GENOMIC DNA]</scope>
    <source>
        <strain evidence="3 4">11S</strain>
    </source>
</reference>
<keyword evidence="2" id="KW-0732">Signal</keyword>
<dbReference type="EMBL" id="RXNS01000022">
    <property type="protein sequence ID" value="RTQ98929.1"/>
    <property type="molecule type" value="Genomic_DNA"/>
</dbReference>
<evidence type="ECO:0008006" key="5">
    <source>
        <dbReference type="Google" id="ProtNLM"/>
    </source>
</evidence>
<protein>
    <recommendedName>
        <fullName evidence="5">Secreted protein</fullName>
    </recommendedName>
</protein>
<name>A0A431UYX0_9GAMM</name>
<proteinExistence type="predicted"/>
<dbReference type="Proteomes" id="UP000267400">
    <property type="component" value="Unassembled WGS sequence"/>
</dbReference>